<reference evidence="2 3" key="1">
    <citation type="submission" date="2019-07" db="EMBL/GenBank/DDBJ databases">
        <title>Rapid identification of Enteric Bacteria from Whole Genome Sequences (WGS) using Average Nucleotide Identity (ANI).</title>
        <authorList>
            <person name="Lane C."/>
        </authorList>
    </citation>
    <scope>NUCLEOTIDE SEQUENCE [LARGE SCALE GENOMIC DNA]</scope>
    <source>
        <strain evidence="2 3">2013D-9588</strain>
    </source>
</reference>
<name>A0ABY3G921_9BACT</name>
<dbReference type="RefSeq" id="WP_096015332.1">
    <property type="nucleotide sequence ID" value="NZ_JAQXQX010000126.1"/>
</dbReference>
<evidence type="ECO:0000313" key="3">
    <source>
        <dbReference type="Proteomes" id="UP000321599"/>
    </source>
</evidence>
<evidence type="ECO:0000313" key="2">
    <source>
        <dbReference type="EMBL" id="TWO29115.1"/>
    </source>
</evidence>
<dbReference type="EMBL" id="VOAV01000018">
    <property type="protein sequence ID" value="TWO29115.1"/>
    <property type="molecule type" value="Genomic_DNA"/>
</dbReference>
<proteinExistence type="predicted"/>
<comment type="caution">
    <text evidence="2">The sequence shown here is derived from an EMBL/GenBank/DDBJ whole genome shotgun (WGS) entry which is preliminary data.</text>
</comment>
<protein>
    <submittedName>
        <fullName evidence="2">Uncharacterized protein</fullName>
    </submittedName>
</protein>
<accession>A0ABY3G921</accession>
<gene>
    <name evidence="2" type="ORF">XK09_03865</name>
</gene>
<keyword evidence="1" id="KW-0472">Membrane</keyword>
<evidence type="ECO:0000256" key="1">
    <source>
        <dbReference type="SAM" id="Phobius"/>
    </source>
</evidence>
<keyword evidence="1" id="KW-1133">Transmembrane helix</keyword>
<dbReference type="Proteomes" id="UP000321599">
    <property type="component" value="Unassembled WGS sequence"/>
</dbReference>
<keyword evidence="1" id="KW-0812">Transmembrane</keyword>
<sequence>MHKYKLMLVIPIFTIFFYANMAFILMMEMPLGENKDNPRKVTKQVEKFYCWLGDDVCKGFREFFLLEKNSE</sequence>
<organism evidence="2 3">
    <name type="scientific">Campylobacter lanienae</name>
    <dbReference type="NCBI Taxonomy" id="75658"/>
    <lineage>
        <taxon>Bacteria</taxon>
        <taxon>Pseudomonadati</taxon>
        <taxon>Campylobacterota</taxon>
        <taxon>Epsilonproteobacteria</taxon>
        <taxon>Campylobacterales</taxon>
        <taxon>Campylobacteraceae</taxon>
        <taxon>Campylobacter</taxon>
    </lineage>
</organism>
<keyword evidence="3" id="KW-1185">Reference proteome</keyword>
<feature type="transmembrane region" description="Helical" evidence="1">
    <location>
        <begin position="6"/>
        <end position="26"/>
    </location>
</feature>